<dbReference type="AlphaFoldDB" id="A0A1P8P0T1"/>
<evidence type="ECO:0000256" key="2">
    <source>
        <dbReference type="ARBA" id="ARBA00010939"/>
    </source>
</evidence>
<dbReference type="InterPro" id="IPR006196">
    <property type="entry name" value="RNA-binding_domain_S1_IF1"/>
</dbReference>
<dbReference type="PANTHER" id="PTHR33370:SF1">
    <property type="entry name" value="TRANSLATION INITIATION FACTOR IF-1, CHLOROPLASTIC"/>
    <property type="match status" value="1"/>
</dbReference>
<evidence type="ECO:0000313" key="10">
    <source>
        <dbReference type="EMBL" id="QGU93721.1"/>
    </source>
</evidence>
<reference evidence="11" key="3">
    <citation type="journal article" date="2021" name="Ann. Bot.">
        <title>Plastome phylogenomics of Cephalotaxus (Cephalotaxaceae) and allied genera.</title>
        <authorList>
            <person name="Ji Y."/>
            <person name="Liu C."/>
            <person name="Landis J.B."/>
            <person name="Deng M."/>
            <person name="Chen J."/>
        </authorList>
    </citation>
    <scope>NUCLEOTIDE SEQUENCE</scope>
</reference>
<keyword evidence="5 7" id="KW-0648">Protein biosynthesis</keyword>
<keyword evidence="4 7" id="KW-0396">Initiation factor</keyword>
<proteinExistence type="inferred from homology"/>
<dbReference type="EMBL" id="KX902234">
    <property type="protein sequence ID" value="APX55482.1"/>
    <property type="molecule type" value="Genomic_DNA"/>
</dbReference>
<dbReference type="NCBIfam" id="TIGR00008">
    <property type="entry name" value="infA"/>
    <property type="match status" value="1"/>
</dbReference>
<dbReference type="GO" id="GO:0019843">
    <property type="term" value="F:rRNA binding"/>
    <property type="evidence" value="ECO:0007669"/>
    <property type="project" value="UniProtKB-UniRule"/>
</dbReference>
<evidence type="ECO:0000313" key="11">
    <source>
        <dbReference type="EMBL" id="QPO90451.1"/>
    </source>
</evidence>
<evidence type="ECO:0000256" key="5">
    <source>
        <dbReference type="ARBA" id="ARBA00022917"/>
    </source>
</evidence>
<dbReference type="GO" id="GO:0009507">
    <property type="term" value="C:chloroplast"/>
    <property type="evidence" value="ECO:0007669"/>
    <property type="project" value="UniProtKB-SubCell"/>
</dbReference>
<dbReference type="CDD" id="cd04451">
    <property type="entry name" value="S1_IF1"/>
    <property type="match status" value="1"/>
</dbReference>
<evidence type="ECO:0000256" key="3">
    <source>
        <dbReference type="ARBA" id="ARBA00011599"/>
    </source>
</evidence>
<dbReference type="InterPro" id="IPR012340">
    <property type="entry name" value="NA-bd_OB-fold"/>
</dbReference>
<dbReference type="Pfam" id="PF01176">
    <property type="entry name" value="eIF-1a"/>
    <property type="match status" value="1"/>
</dbReference>
<reference evidence="10" key="2">
    <citation type="journal article" date="2020" name="Zhi Wu Fen Lei Xue Bao">
        <title>Plastome phylogenomic analysis of Torreya (Taxaceae).</title>
        <authorList>
            <person name="Zhang X."/>
            <person name="Zhang H.-J."/>
            <person name="Landis J.B."/>
            <person name="Deng T."/>
            <person name="Meng A.-P."/>
            <person name="Sun H."/>
            <person name="Peng Y.-S."/>
            <person name="Wang H.-C."/>
            <person name="Sun Y.-X."/>
        </authorList>
    </citation>
    <scope>NUCLEOTIDE SEQUENCE</scope>
</reference>
<dbReference type="EMBL" id="MK249064">
    <property type="protein sequence ID" value="QGU93721.1"/>
    <property type="molecule type" value="Genomic_DNA"/>
</dbReference>
<dbReference type="FunFam" id="2.40.50.140:FF:000002">
    <property type="entry name" value="Translation initiation factor IF-1"/>
    <property type="match status" value="1"/>
</dbReference>
<dbReference type="HAMAP" id="MF_00075">
    <property type="entry name" value="IF_1"/>
    <property type="match status" value="1"/>
</dbReference>
<dbReference type="GO" id="GO:0043022">
    <property type="term" value="F:ribosome binding"/>
    <property type="evidence" value="ECO:0007669"/>
    <property type="project" value="UniProtKB-UniRule"/>
</dbReference>
<accession>A0A1P8P0T1</accession>
<dbReference type="GO" id="GO:0003743">
    <property type="term" value="F:translation initiation factor activity"/>
    <property type="evidence" value="ECO:0007669"/>
    <property type="project" value="UniProtKB-UniRule"/>
</dbReference>
<dbReference type="SUPFAM" id="SSF50249">
    <property type="entry name" value="Nucleic acid-binding proteins"/>
    <property type="match status" value="1"/>
</dbReference>
<sequence>MNKKNYIIVEGLVTEAFPNGMFTVHLDNGEDVLTCISGKIRYKSIRILRGDRVKVELTPYDLRKGRIIFRCPPKSINGYDDDADVIF</sequence>
<evidence type="ECO:0000313" key="9">
    <source>
        <dbReference type="EMBL" id="APX55482.1"/>
    </source>
</evidence>
<evidence type="ECO:0000256" key="7">
    <source>
        <dbReference type="HAMAP-Rule" id="MF_00075"/>
    </source>
</evidence>
<gene>
    <name evidence="7 9" type="primary">infA</name>
</gene>
<comment type="subcellular location">
    <subcellularLocation>
        <location evidence="7">Plastid</location>
        <location evidence="7">Chloroplast</location>
    </subcellularLocation>
</comment>
<keyword evidence="9" id="KW-0150">Chloroplast</keyword>
<dbReference type="Gene3D" id="2.40.50.140">
    <property type="entry name" value="Nucleic acid-binding proteins"/>
    <property type="match status" value="1"/>
</dbReference>
<protein>
    <recommendedName>
        <fullName evidence="6 7">Translation initiation factor IF-1, chloroplastic</fullName>
    </recommendedName>
</protein>
<comment type="function">
    <text evidence="1 7">One of the essential components for the initiation of protein synthesis. Stabilizes the binding of IF-2 and IF-3 on the 30S subunit to which N-formylmethionyl-tRNA(fMet) subsequently binds. Helps modulate mRNA selection, yielding the 30S pre-initiation complex (PIC). Upon addition of the 50S ribosomal subunit IF-1, IF-2 and IF-3 are released leaving the mature 70S translation initiation complex.</text>
</comment>
<comment type="subunit">
    <text evidence="3 7">Component of the 30S ribosomal translation pre-initiation complex which assembles on the 30S ribosome in the order IF-2 and IF-3, IF-1 and N-formylmethionyl-tRNA(fMet); mRNA recruitment can occur at any time during PIC assembly.</text>
</comment>
<dbReference type="GO" id="GO:0005829">
    <property type="term" value="C:cytosol"/>
    <property type="evidence" value="ECO:0007669"/>
    <property type="project" value="TreeGrafter"/>
</dbReference>
<dbReference type="EMBL" id="MT555089">
    <property type="protein sequence ID" value="QPO90451.1"/>
    <property type="molecule type" value="Genomic_DNA"/>
</dbReference>
<evidence type="ECO:0000256" key="1">
    <source>
        <dbReference type="ARBA" id="ARBA00003935"/>
    </source>
</evidence>
<dbReference type="PANTHER" id="PTHR33370">
    <property type="entry name" value="TRANSLATION INITIATION FACTOR IF-1, CHLOROPLASTIC"/>
    <property type="match status" value="1"/>
</dbReference>
<organism evidence="9">
    <name type="scientific">Torreya jackii</name>
    <dbReference type="NCBI Taxonomy" id="147277"/>
    <lineage>
        <taxon>Eukaryota</taxon>
        <taxon>Viridiplantae</taxon>
        <taxon>Streptophyta</taxon>
        <taxon>Embryophyta</taxon>
        <taxon>Tracheophyta</taxon>
        <taxon>Spermatophyta</taxon>
        <taxon>Pinopsida</taxon>
        <taxon>Pinidae</taxon>
        <taxon>Conifers II</taxon>
        <taxon>Cupressales</taxon>
        <taxon>Taxaceae</taxon>
        <taxon>Torreya</taxon>
    </lineage>
</organism>
<keyword evidence="7" id="KW-0699">rRNA-binding</keyword>
<dbReference type="GeneID" id="67131499"/>
<comment type="similarity">
    <text evidence="2 7">Belongs to the IF-1 family.</text>
</comment>
<name>A0A1P8P0T1_9CONI</name>
<dbReference type="RefSeq" id="YP_010138511.1">
    <property type="nucleotide sequence ID" value="NC_056893.1"/>
</dbReference>
<evidence type="ECO:0000256" key="4">
    <source>
        <dbReference type="ARBA" id="ARBA00022540"/>
    </source>
</evidence>
<keyword evidence="9" id="KW-0934">Plastid</keyword>
<feature type="domain" description="S1-like" evidence="8">
    <location>
        <begin position="1"/>
        <end position="72"/>
    </location>
</feature>
<dbReference type="SMART" id="SM00316">
    <property type="entry name" value="S1"/>
    <property type="match status" value="1"/>
</dbReference>
<keyword evidence="7" id="KW-0694">RNA-binding</keyword>
<geneLocation type="chloroplast" evidence="9"/>
<dbReference type="PROSITE" id="PS50832">
    <property type="entry name" value="S1_IF1_TYPE"/>
    <property type="match status" value="1"/>
</dbReference>
<evidence type="ECO:0000259" key="8">
    <source>
        <dbReference type="PROSITE" id="PS50832"/>
    </source>
</evidence>
<evidence type="ECO:0000256" key="6">
    <source>
        <dbReference type="ARBA" id="ARBA00068272"/>
    </source>
</evidence>
<dbReference type="InterPro" id="IPR003029">
    <property type="entry name" value="S1_domain"/>
</dbReference>
<reference evidence="9" key="1">
    <citation type="submission" date="2016-09" db="EMBL/GenBank/DDBJ databases">
        <authorList>
            <person name="Capua I."/>
            <person name="De Benedictis P."/>
            <person name="Joannis T."/>
            <person name="Lombin L.H."/>
            <person name="Cattoli G."/>
        </authorList>
    </citation>
    <scope>NUCLEOTIDE SEQUENCE</scope>
</reference>
<dbReference type="InterPro" id="IPR004368">
    <property type="entry name" value="TIF_IF1"/>
</dbReference>